<evidence type="ECO:0000313" key="1">
    <source>
        <dbReference type="EMBL" id="WEK03881.1"/>
    </source>
</evidence>
<reference evidence="1" key="1">
    <citation type="submission" date="2023-03" db="EMBL/GenBank/DDBJ databases">
        <title>Andean soil-derived lignocellulolytic bacterial consortium as a source of novel taxa and putative plastic-active enzymes.</title>
        <authorList>
            <person name="Diaz-Garcia L."/>
            <person name="Chuvochina M."/>
            <person name="Feuerriegel G."/>
            <person name="Bunk B."/>
            <person name="Sproer C."/>
            <person name="Streit W.R."/>
            <person name="Rodriguez L.M."/>
            <person name="Overmann J."/>
            <person name="Jimenez D.J."/>
        </authorList>
    </citation>
    <scope>NUCLEOTIDE SEQUENCE</scope>
    <source>
        <strain evidence="1">MAG 4196</strain>
    </source>
</reference>
<dbReference type="EMBL" id="CP119312">
    <property type="protein sequence ID" value="WEK03881.1"/>
    <property type="molecule type" value="Genomic_DNA"/>
</dbReference>
<name>A0AAJ5VS96_9HYPH</name>
<gene>
    <name evidence="1" type="ORF">P0Y65_17055</name>
</gene>
<evidence type="ECO:0000313" key="2">
    <source>
        <dbReference type="Proteomes" id="UP001217476"/>
    </source>
</evidence>
<protein>
    <submittedName>
        <fullName evidence="1">Uncharacterized protein</fullName>
    </submittedName>
</protein>
<dbReference type="AlphaFoldDB" id="A0AAJ5VS96"/>
<organism evidence="1 2">
    <name type="scientific">Candidatus Devosia phytovorans</name>
    <dbReference type="NCBI Taxonomy" id="3121372"/>
    <lineage>
        <taxon>Bacteria</taxon>
        <taxon>Pseudomonadati</taxon>
        <taxon>Pseudomonadota</taxon>
        <taxon>Alphaproteobacteria</taxon>
        <taxon>Hyphomicrobiales</taxon>
        <taxon>Devosiaceae</taxon>
        <taxon>Devosia</taxon>
    </lineage>
</organism>
<proteinExistence type="predicted"/>
<sequence>MSKSLKKLDAVLLLHLQHAWERAKVERLDPHMAVKREERVFERLIGIDPTPGKFAGWLSVWRRRSWPEKGLATGVGLSELRAVRHALEQFVEASPYLPTRSRDIGKFRTIEEVRDAAGEIPPSGMRNMRMKTRQDARRQTTHLYDDGTWTVLRLDGPSAARQWGWGTRWCTATSEDSYRRYTLAGDLVVLITPAGKFQLGTASMEFRDEADRDADLQGVLSKAPTGFADAVFSMNEQARGKAHR</sequence>
<dbReference type="Proteomes" id="UP001217476">
    <property type="component" value="Chromosome"/>
</dbReference>
<accession>A0AAJ5VS96</accession>